<feature type="repeat" description="TPR" evidence="3">
    <location>
        <begin position="534"/>
        <end position="567"/>
    </location>
</feature>
<dbReference type="PANTHER" id="PTHR45586">
    <property type="entry name" value="TPR REPEAT-CONTAINING PROTEIN PA4667"/>
    <property type="match status" value="1"/>
</dbReference>
<evidence type="ECO:0000256" key="2">
    <source>
        <dbReference type="ARBA" id="ARBA00022803"/>
    </source>
</evidence>
<dbReference type="Proteomes" id="UP001205603">
    <property type="component" value="Unassembled WGS sequence"/>
</dbReference>
<dbReference type="InterPro" id="IPR051012">
    <property type="entry name" value="CellSynth/LPSAsmb/PSIAsmb"/>
</dbReference>
<dbReference type="Gene3D" id="1.25.40.10">
    <property type="entry name" value="Tetratricopeptide repeat domain"/>
    <property type="match status" value="1"/>
</dbReference>
<dbReference type="InterPro" id="IPR011990">
    <property type="entry name" value="TPR-like_helical_dom_sf"/>
</dbReference>
<protein>
    <submittedName>
        <fullName evidence="4">Tetratricopeptide repeat protein</fullName>
    </submittedName>
</protein>
<dbReference type="Pfam" id="PF13181">
    <property type="entry name" value="TPR_8"/>
    <property type="match status" value="2"/>
</dbReference>
<feature type="repeat" description="TPR" evidence="3">
    <location>
        <begin position="602"/>
        <end position="635"/>
    </location>
</feature>
<proteinExistence type="predicted"/>
<evidence type="ECO:0000313" key="5">
    <source>
        <dbReference type="Proteomes" id="UP001205603"/>
    </source>
</evidence>
<dbReference type="PROSITE" id="PS50005">
    <property type="entry name" value="TPR"/>
    <property type="match status" value="4"/>
</dbReference>
<comment type="caution">
    <text evidence="4">The sequence shown here is derived from an EMBL/GenBank/DDBJ whole genome shotgun (WGS) entry which is preliminary data.</text>
</comment>
<feature type="repeat" description="TPR" evidence="3">
    <location>
        <begin position="568"/>
        <end position="601"/>
    </location>
</feature>
<keyword evidence="1" id="KW-0677">Repeat</keyword>
<name>A0ABT1MH05_9BACT</name>
<dbReference type="SMART" id="SM00028">
    <property type="entry name" value="TPR"/>
    <property type="match status" value="5"/>
</dbReference>
<dbReference type="RefSeq" id="WP_255025803.1">
    <property type="nucleotide sequence ID" value="NZ_JANDHW010000002.1"/>
</dbReference>
<keyword evidence="5" id="KW-1185">Reference proteome</keyword>
<evidence type="ECO:0000313" key="4">
    <source>
        <dbReference type="EMBL" id="MCP9611141.1"/>
    </source>
</evidence>
<dbReference type="EMBL" id="JANDHW010000002">
    <property type="protein sequence ID" value="MCP9611141.1"/>
    <property type="molecule type" value="Genomic_DNA"/>
</dbReference>
<dbReference type="InterPro" id="IPR019734">
    <property type="entry name" value="TPR_rpt"/>
</dbReference>
<evidence type="ECO:0000256" key="3">
    <source>
        <dbReference type="PROSITE-ProRule" id="PRU00339"/>
    </source>
</evidence>
<reference evidence="4 5" key="1">
    <citation type="submission" date="2022-07" db="EMBL/GenBank/DDBJ databases">
        <title>Fecal culturing of patients with breast cancer.</title>
        <authorList>
            <person name="Teng N.M.Y."/>
            <person name="Kiu R."/>
            <person name="Evans R."/>
            <person name="Baker D.J."/>
            <person name="Zenner C."/>
            <person name="Robinson S.D."/>
            <person name="Hall L.J."/>
        </authorList>
    </citation>
    <scope>NUCLEOTIDE SEQUENCE [LARGE SCALE GENOMIC DNA]</scope>
    <source>
        <strain evidence="4 5">LH1063</strain>
    </source>
</reference>
<dbReference type="PANTHER" id="PTHR45586:SF1">
    <property type="entry name" value="LIPOPOLYSACCHARIDE ASSEMBLY PROTEIN B"/>
    <property type="match status" value="1"/>
</dbReference>
<keyword evidence="2 3" id="KW-0802">TPR repeat</keyword>
<sequence length="740" mass="86263">MTSKEIKNRQKKIYNLLTDRRLKEAFGILSELIAILQDGHISDKLNEIETSYKYMIRYMLDGFNDPERKKIYDKLVLSTYNLTDLVTEILLEKESGDFYYSKKRYQNIQPPGYLQRCFEEVDNAINNLSLNSLLEDNENNDEEKFRLKQETEHTGLELFTAIMTNYPTNETDYQSIGNAINEQIFPVQTTCLIISALTLNLLHRYDEKKLHILLDGYSSPAEEIKQRALCGALIIIYMYKERLALTPSIAERIESLKENSNFCTDSRNIFLQFIKSRETERISRKFTEELLPEMMKISPSLYKKIKPDELMSDINSLEKNPEWQEILDEAGITDKLKELSNLQMEGADVFMSTFSNLKSFPFFSEAGNWLLPFSTDHTSLRNIFNSGEGSVSFKSIITSSRFLCNSDKYSFCLSLTQVPDAQRKMMISQFSNEGSEMENIEKEEAMLTANKKGENISNQYLQDLYRFFKLFPRKNEFSDPFATDLNLLHVPILESIFSGEESLRLIGELYFRKDYYTDALEIFNILAEKQQSSSELYQKTGYCLQMIGDHEKALEAYLKAEMIHPDSVWTLRRIAQCYRNLKKPEMALEYYHRVEKLRPDNLSVELNIGHCYLEQKDYGAALRHYFKVDYLDPKSTKAWRPIAWCSFLIGKSEQARRYYEKILEDKPSALDFMNAGHVEFALGNIRKAIEYYRNSITLEDGDMKKFMQNFKQDTPELIDAGISSNDIPILLDQLMYSITD</sequence>
<gene>
    <name evidence="4" type="ORF">NMU02_03415</name>
</gene>
<accession>A0ABT1MH05</accession>
<organism evidence="4 5">
    <name type="scientific">Coprobacter tertius</name>
    <dbReference type="NCBI Taxonomy" id="2944915"/>
    <lineage>
        <taxon>Bacteria</taxon>
        <taxon>Pseudomonadati</taxon>
        <taxon>Bacteroidota</taxon>
        <taxon>Bacteroidia</taxon>
        <taxon>Bacteroidales</taxon>
        <taxon>Barnesiellaceae</taxon>
        <taxon>Coprobacter</taxon>
    </lineage>
</organism>
<feature type="repeat" description="TPR" evidence="3">
    <location>
        <begin position="669"/>
        <end position="702"/>
    </location>
</feature>
<evidence type="ECO:0000256" key="1">
    <source>
        <dbReference type="ARBA" id="ARBA00022737"/>
    </source>
</evidence>
<dbReference type="SUPFAM" id="SSF48452">
    <property type="entry name" value="TPR-like"/>
    <property type="match status" value="1"/>
</dbReference>